<gene>
    <name evidence="2" type="ORF">FGL98_20100</name>
</gene>
<dbReference type="InterPro" id="IPR009078">
    <property type="entry name" value="Ferritin-like_SF"/>
</dbReference>
<sequence length="242" mass="26506">MPDDATSNPHPVTVRSRTEADLQDPVFRRGVVALLGALAYGELVSFFTIVHDADTAPQPRDKVALARVAVHEFDHYERLVARLKELGVDPQETMAPFAKAIDTWHHRIQSSSWLEGLMKVYAGNSIATDFYRECAALVDPPTRSLVEEVLKDSGQTEFAKAELTKAIVADGTVAGRLALWGRRLVGEALSQAQRVAAEQDELTSLLIDDGSGHGFDLGELMRLFTRITDAHTARMEALGLTA</sequence>
<evidence type="ECO:0000313" key="2">
    <source>
        <dbReference type="EMBL" id="TWP33744.1"/>
    </source>
</evidence>
<accession>A0A563DVJ8</accession>
<reference evidence="2 3" key="1">
    <citation type="submission" date="2019-05" db="EMBL/GenBank/DDBJ databases">
        <authorList>
            <person name="Lee S.D."/>
        </authorList>
    </citation>
    <scope>NUCLEOTIDE SEQUENCE [LARGE SCALE GENOMIC DNA]</scope>
    <source>
        <strain evidence="2 3">C5-26</strain>
    </source>
</reference>
<dbReference type="InterPro" id="IPR012347">
    <property type="entry name" value="Ferritin-like"/>
</dbReference>
<organism evidence="2 3">
    <name type="scientific">Leekyejoonella antrihumi</name>
    <dbReference type="NCBI Taxonomy" id="1660198"/>
    <lineage>
        <taxon>Bacteria</taxon>
        <taxon>Bacillati</taxon>
        <taxon>Actinomycetota</taxon>
        <taxon>Actinomycetes</taxon>
        <taxon>Micrococcales</taxon>
        <taxon>Dermacoccaceae</taxon>
        <taxon>Leekyejoonella</taxon>
    </lineage>
</organism>
<protein>
    <submittedName>
        <fullName evidence="2">Hydroxylase</fullName>
    </submittedName>
</protein>
<dbReference type="CDD" id="cd00657">
    <property type="entry name" value="Ferritin_like"/>
    <property type="match status" value="1"/>
</dbReference>
<name>A0A563DVJ8_9MICO</name>
<dbReference type="InterPro" id="IPR059125">
    <property type="entry name" value="Ferritin_actino"/>
</dbReference>
<dbReference type="RefSeq" id="WP_146319827.1">
    <property type="nucleotide sequence ID" value="NZ_VCQV01000036.1"/>
</dbReference>
<dbReference type="Proteomes" id="UP000320244">
    <property type="component" value="Unassembled WGS sequence"/>
</dbReference>
<dbReference type="Pfam" id="PF13794">
    <property type="entry name" value="MiaE_2"/>
    <property type="match status" value="1"/>
</dbReference>
<comment type="caution">
    <text evidence="2">The sequence shown here is derived from an EMBL/GenBank/DDBJ whole genome shotgun (WGS) entry which is preliminary data.</text>
</comment>
<dbReference type="EMBL" id="VCQV01000036">
    <property type="protein sequence ID" value="TWP33744.1"/>
    <property type="molecule type" value="Genomic_DNA"/>
</dbReference>
<dbReference type="SUPFAM" id="SSF47240">
    <property type="entry name" value="Ferritin-like"/>
    <property type="match status" value="1"/>
</dbReference>
<evidence type="ECO:0000259" key="1">
    <source>
        <dbReference type="Pfam" id="PF13794"/>
    </source>
</evidence>
<evidence type="ECO:0000313" key="3">
    <source>
        <dbReference type="Proteomes" id="UP000320244"/>
    </source>
</evidence>
<dbReference type="OrthoDB" id="3728083at2"/>
<reference evidence="2 3" key="2">
    <citation type="submission" date="2019-08" db="EMBL/GenBank/DDBJ databases">
        <title>Jejuicoccus antrihumi gen. nov., sp. nov., a new member of the family Dermacoccaceae isolated from a cave.</title>
        <authorList>
            <person name="Schumann P."/>
            <person name="Kim I.S."/>
        </authorList>
    </citation>
    <scope>NUCLEOTIDE SEQUENCE [LARGE SCALE GENOMIC DNA]</scope>
    <source>
        <strain evidence="2 3">C5-26</strain>
    </source>
</reference>
<feature type="domain" description="Ferritin-like" evidence="1">
    <location>
        <begin position="27"/>
        <end position="208"/>
    </location>
</feature>
<dbReference type="Gene3D" id="1.20.1260.10">
    <property type="match status" value="1"/>
</dbReference>
<dbReference type="AlphaFoldDB" id="A0A563DVJ8"/>
<keyword evidence="3" id="KW-1185">Reference proteome</keyword>
<proteinExistence type="predicted"/>